<name>A0A0A9GCM6_ARUDO</name>
<evidence type="ECO:0000313" key="1">
    <source>
        <dbReference type="EMBL" id="JAE22252.1"/>
    </source>
</evidence>
<sequence>MEPDLAFGRFSFVFSSVTPDDSEALGLARISLDKRLLLHPKDHESKEDQKDQDPAAEKIDHGAFHLYATVSREQADRLRLSSDDDKSRLALLCKDLSVKLMGYDSTCDVGSDLILSILRARKARKRLQRPKNFEISH</sequence>
<proteinExistence type="predicted"/>
<dbReference type="EMBL" id="GBRH01175644">
    <property type="protein sequence ID" value="JAE22252.1"/>
    <property type="molecule type" value="Transcribed_RNA"/>
</dbReference>
<organism evidence="1">
    <name type="scientific">Arundo donax</name>
    <name type="common">Giant reed</name>
    <name type="synonym">Donax arundinaceus</name>
    <dbReference type="NCBI Taxonomy" id="35708"/>
    <lineage>
        <taxon>Eukaryota</taxon>
        <taxon>Viridiplantae</taxon>
        <taxon>Streptophyta</taxon>
        <taxon>Embryophyta</taxon>
        <taxon>Tracheophyta</taxon>
        <taxon>Spermatophyta</taxon>
        <taxon>Magnoliopsida</taxon>
        <taxon>Liliopsida</taxon>
        <taxon>Poales</taxon>
        <taxon>Poaceae</taxon>
        <taxon>PACMAD clade</taxon>
        <taxon>Arundinoideae</taxon>
        <taxon>Arundineae</taxon>
        <taxon>Arundo</taxon>
    </lineage>
</organism>
<protein>
    <submittedName>
        <fullName evidence="1">Uncharacterized protein</fullName>
    </submittedName>
</protein>
<reference evidence="1" key="2">
    <citation type="journal article" date="2015" name="Data Brief">
        <title>Shoot transcriptome of the giant reed, Arundo donax.</title>
        <authorList>
            <person name="Barrero R.A."/>
            <person name="Guerrero F.D."/>
            <person name="Moolhuijzen P."/>
            <person name="Goolsby J.A."/>
            <person name="Tidwell J."/>
            <person name="Bellgard S.E."/>
            <person name="Bellgard M.I."/>
        </authorList>
    </citation>
    <scope>NUCLEOTIDE SEQUENCE</scope>
    <source>
        <tissue evidence="1">Shoot tissue taken approximately 20 cm above the soil surface</tissue>
    </source>
</reference>
<reference evidence="1" key="1">
    <citation type="submission" date="2014-09" db="EMBL/GenBank/DDBJ databases">
        <authorList>
            <person name="Magalhaes I.L.F."/>
            <person name="Oliveira U."/>
            <person name="Santos F.R."/>
            <person name="Vidigal T.H.D.A."/>
            <person name="Brescovit A.D."/>
            <person name="Santos A.J."/>
        </authorList>
    </citation>
    <scope>NUCLEOTIDE SEQUENCE</scope>
    <source>
        <tissue evidence="1">Shoot tissue taken approximately 20 cm above the soil surface</tissue>
    </source>
</reference>
<accession>A0A0A9GCM6</accession>
<dbReference type="AlphaFoldDB" id="A0A0A9GCM6"/>